<keyword evidence="2" id="KW-1185">Reference proteome</keyword>
<reference evidence="1 2" key="1">
    <citation type="submission" date="2013-10" db="EMBL/GenBank/DDBJ databases">
        <authorList>
            <consortium name="International Citrus Genome Consortium"/>
            <person name="Jenkins J."/>
            <person name="Schmutz J."/>
            <person name="Prochnik S."/>
            <person name="Rokhsar D."/>
            <person name="Gmitter F."/>
            <person name="Ollitrault P."/>
            <person name="Machado M."/>
            <person name="Talon M."/>
            <person name="Wincker P."/>
            <person name="Jaillon O."/>
            <person name="Morgante M."/>
        </authorList>
    </citation>
    <scope>NUCLEOTIDE SEQUENCE</scope>
    <source>
        <strain evidence="2">cv. Clemenules</strain>
    </source>
</reference>
<dbReference type="InParanoid" id="V4UEC8"/>
<proteinExistence type="predicted"/>
<gene>
    <name evidence="1" type="ORF">CICLE_v10010763mg</name>
</gene>
<protein>
    <submittedName>
        <fullName evidence="1">Uncharacterized protein</fullName>
    </submittedName>
</protein>
<organism evidence="1 2">
    <name type="scientific">Citrus clementina</name>
    <name type="common">Clementine</name>
    <name type="synonym">Citrus deliciosa x Citrus sinensis</name>
    <dbReference type="NCBI Taxonomy" id="85681"/>
    <lineage>
        <taxon>Eukaryota</taxon>
        <taxon>Viridiplantae</taxon>
        <taxon>Streptophyta</taxon>
        <taxon>Embryophyta</taxon>
        <taxon>Tracheophyta</taxon>
        <taxon>Spermatophyta</taxon>
        <taxon>Magnoliopsida</taxon>
        <taxon>eudicotyledons</taxon>
        <taxon>Gunneridae</taxon>
        <taxon>Pentapetalae</taxon>
        <taxon>rosids</taxon>
        <taxon>malvids</taxon>
        <taxon>Sapindales</taxon>
        <taxon>Rutaceae</taxon>
        <taxon>Aurantioideae</taxon>
        <taxon>Citrus</taxon>
    </lineage>
</organism>
<dbReference type="PANTHER" id="PTHR33156:SF43">
    <property type="entry name" value="OS02G0273900 PROTEIN"/>
    <property type="match status" value="1"/>
</dbReference>
<dbReference type="EMBL" id="KI535697">
    <property type="protein sequence ID" value="ESR64427.1"/>
    <property type="molecule type" value="Genomic_DNA"/>
</dbReference>
<evidence type="ECO:0000313" key="2">
    <source>
        <dbReference type="Proteomes" id="UP000030687"/>
    </source>
</evidence>
<dbReference type="AlphaFoldDB" id="V4UEC8"/>
<dbReference type="Gramene" id="ESR64427">
    <property type="protein sequence ID" value="ESR64427"/>
    <property type="gene ID" value="CICLE_v10010763mg"/>
</dbReference>
<dbReference type="OMA" id="LPLECHC"/>
<accession>V4UEC8</accession>
<dbReference type="KEGG" id="cic:CICLE_v10010763mg"/>
<dbReference type="Proteomes" id="UP000030687">
    <property type="component" value="Unassembled WGS sequence"/>
</dbReference>
<evidence type="ECO:0000313" key="1">
    <source>
        <dbReference type="EMBL" id="ESR64427.1"/>
    </source>
</evidence>
<sequence>LLTSASTKPIFRISRLPVELSSLESMLPLHSAIASARLKSSLPLECHCWGLVPQG</sequence>
<dbReference type="InterPro" id="IPR043459">
    <property type="entry name" value="NFD6/NOXY2-like"/>
</dbReference>
<name>V4UEC8_CITCL</name>
<feature type="non-terminal residue" evidence="1">
    <location>
        <position position="1"/>
    </location>
</feature>
<dbReference type="PANTHER" id="PTHR33156">
    <property type="entry name" value="OS02G0230000 PROTEIN"/>
    <property type="match status" value="1"/>
</dbReference>